<dbReference type="InterPro" id="IPR019756">
    <property type="entry name" value="Pept_S26A_signal_pept_1_Ser-AS"/>
</dbReference>
<dbReference type="InterPro" id="IPR019533">
    <property type="entry name" value="Peptidase_S26"/>
</dbReference>
<dbReference type="EC" id="3.4.21.89" evidence="4 11"/>
<keyword evidence="8 11" id="KW-0378">Hydrolase</keyword>
<evidence type="ECO:0000256" key="10">
    <source>
        <dbReference type="PIRSR" id="PIRSR600223-1"/>
    </source>
</evidence>
<feature type="transmembrane region" description="Helical" evidence="11">
    <location>
        <begin position="12"/>
        <end position="31"/>
    </location>
</feature>
<dbReference type="GO" id="GO:0004252">
    <property type="term" value="F:serine-type endopeptidase activity"/>
    <property type="evidence" value="ECO:0007669"/>
    <property type="project" value="InterPro"/>
</dbReference>
<comment type="caution">
    <text evidence="14">The sequence shown here is derived from an EMBL/GenBank/DDBJ whole genome shotgun (WGS) entry which is preliminary data.</text>
</comment>
<evidence type="ECO:0000256" key="11">
    <source>
        <dbReference type="RuleBase" id="RU003993"/>
    </source>
</evidence>
<evidence type="ECO:0000259" key="13">
    <source>
        <dbReference type="Pfam" id="PF10502"/>
    </source>
</evidence>
<dbReference type="PROSITE" id="PS00501">
    <property type="entry name" value="SPASE_I_1"/>
    <property type="match status" value="1"/>
</dbReference>
<accession>A0A8J3HS37</accession>
<dbReference type="GO" id="GO:0009003">
    <property type="term" value="F:signal peptidase activity"/>
    <property type="evidence" value="ECO:0007669"/>
    <property type="project" value="UniProtKB-EC"/>
</dbReference>
<dbReference type="InterPro" id="IPR019758">
    <property type="entry name" value="Pept_S26A_signal_pept_1_CS"/>
</dbReference>
<dbReference type="InterPro" id="IPR019757">
    <property type="entry name" value="Pept_S26A_signal_pept_1_Lys-AS"/>
</dbReference>
<name>A0A8J3HS37_9RICK</name>
<feature type="domain" description="Peptidase S26" evidence="13">
    <location>
        <begin position="11"/>
        <end position="215"/>
    </location>
</feature>
<dbReference type="Gene3D" id="2.10.109.10">
    <property type="entry name" value="Umud Fragment, subunit A"/>
    <property type="match status" value="1"/>
</dbReference>
<evidence type="ECO:0000313" key="15">
    <source>
        <dbReference type="Proteomes" id="UP000637906"/>
    </source>
</evidence>
<evidence type="ECO:0000256" key="3">
    <source>
        <dbReference type="ARBA" id="ARBA00009370"/>
    </source>
</evidence>
<evidence type="ECO:0000256" key="7">
    <source>
        <dbReference type="ARBA" id="ARBA00022692"/>
    </source>
</evidence>
<evidence type="ECO:0000313" key="14">
    <source>
        <dbReference type="EMBL" id="GHM59258.1"/>
    </source>
</evidence>
<dbReference type="Proteomes" id="UP000637906">
    <property type="component" value="Unassembled WGS sequence"/>
</dbReference>
<dbReference type="SUPFAM" id="SSF51306">
    <property type="entry name" value="LexA/Signal peptidase"/>
    <property type="match status" value="1"/>
</dbReference>
<sequence length="236" mass="27449">MKNICECPKRKTVCSFILVVLVAVLFRSLLFEPFHIPSGSMKSTLLVGDYIFVNKYAYGYSRYSFPFAPKIFKGRIFYHRPRAGDVVVFRPVGKEGINYIKRIIGLPGDKVQLIDGDLYINDKKMKYEKITDFVDIDRNDNKAVVPRYEETIYNGRKYEILKLDGHFNDNTNNTQMYTVPQDHFFVLGDNRDNSQDSRYIGFVPMENLVGRAEIVALSFKSWLPPKLRLDRILHKV</sequence>
<dbReference type="PRINTS" id="PR00727">
    <property type="entry name" value="LEADERPTASE"/>
</dbReference>
<dbReference type="PROSITE" id="PS00760">
    <property type="entry name" value="SPASE_I_2"/>
    <property type="match status" value="1"/>
</dbReference>
<dbReference type="CDD" id="cd06530">
    <property type="entry name" value="S26_SPase_I"/>
    <property type="match status" value="1"/>
</dbReference>
<keyword evidence="7 11" id="KW-0812">Transmembrane</keyword>
<dbReference type="PANTHER" id="PTHR43390">
    <property type="entry name" value="SIGNAL PEPTIDASE I"/>
    <property type="match status" value="1"/>
</dbReference>
<feature type="active site" evidence="10">
    <location>
        <position position="40"/>
    </location>
</feature>
<feature type="active site" evidence="10">
    <location>
        <position position="101"/>
    </location>
</feature>
<evidence type="ECO:0000256" key="5">
    <source>
        <dbReference type="ARBA" id="ARBA00019232"/>
    </source>
</evidence>
<proteinExistence type="inferred from homology"/>
<gene>
    <name evidence="14" type="primary">sipF</name>
    <name evidence="14" type="ORF">sL5_02510</name>
</gene>
<comment type="catalytic activity">
    <reaction evidence="1 11">
        <text>Cleavage of hydrophobic, N-terminal signal or leader sequences from secreted and periplasmic proteins.</text>
        <dbReference type="EC" id="3.4.21.89"/>
    </reaction>
</comment>
<dbReference type="NCBIfam" id="TIGR02227">
    <property type="entry name" value="sigpep_I_bact"/>
    <property type="match status" value="1"/>
</dbReference>
<comment type="subcellular location">
    <subcellularLocation>
        <location evidence="2">Cell membrane</location>
        <topology evidence="2">Single-pass membrane protein</topology>
    </subcellularLocation>
    <subcellularLocation>
        <location evidence="12">Membrane</location>
        <topology evidence="12">Single-pass type II membrane protein</topology>
    </subcellularLocation>
</comment>
<protein>
    <recommendedName>
        <fullName evidence="5 11">Signal peptidase I</fullName>
        <ecNumber evidence="4 11">3.4.21.89</ecNumber>
    </recommendedName>
</protein>
<evidence type="ECO:0000256" key="1">
    <source>
        <dbReference type="ARBA" id="ARBA00000677"/>
    </source>
</evidence>
<dbReference type="PROSITE" id="PS00761">
    <property type="entry name" value="SPASE_I_3"/>
    <property type="match status" value="1"/>
</dbReference>
<keyword evidence="15" id="KW-1185">Reference proteome</keyword>
<keyword evidence="11" id="KW-0472">Membrane</keyword>
<keyword evidence="6 11" id="KW-0645">Protease</keyword>
<keyword evidence="9 11" id="KW-1133">Transmembrane helix</keyword>
<comment type="similarity">
    <text evidence="3 12">Belongs to the peptidase S26 family.</text>
</comment>
<reference evidence="14 15" key="1">
    <citation type="journal article" date="2021" name="Microb. Ecol.">
        <title>Candidatus Mesenet longicola: Novel Endosymbionts of Brontispa longissima that Induce Cytoplasmic Incompatibility.</title>
        <authorList>
            <person name="Takano S."/>
            <person name="Gotoh Y."/>
            <person name="Hayashi T."/>
        </authorList>
    </citation>
    <scope>NUCLEOTIDE SEQUENCE [LARGE SCALE GENOMIC DNA]</scope>
    <source>
        <strain evidence="14">L5</strain>
    </source>
</reference>
<evidence type="ECO:0000256" key="6">
    <source>
        <dbReference type="ARBA" id="ARBA00022670"/>
    </source>
</evidence>
<dbReference type="InterPro" id="IPR036286">
    <property type="entry name" value="LexA/Signal_pep-like_sf"/>
</dbReference>
<dbReference type="Pfam" id="PF10502">
    <property type="entry name" value="Peptidase_S26"/>
    <property type="match status" value="1"/>
</dbReference>
<dbReference type="InterPro" id="IPR000223">
    <property type="entry name" value="Pept_S26A_signal_pept_1"/>
</dbReference>
<evidence type="ECO:0000256" key="2">
    <source>
        <dbReference type="ARBA" id="ARBA00004162"/>
    </source>
</evidence>
<dbReference type="GO" id="GO:0006465">
    <property type="term" value="P:signal peptide processing"/>
    <property type="evidence" value="ECO:0007669"/>
    <property type="project" value="InterPro"/>
</dbReference>
<dbReference type="GO" id="GO:0005886">
    <property type="term" value="C:plasma membrane"/>
    <property type="evidence" value="ECO:0007669"/>
    <property type="project" value="UniProtKB-SubCell"/>
</dbReference>
<evidence type="ECO:0000256" key="12">
    <source>
        <dbReference type="RuleBase" id="RU362042"/>
    </source>
</evidence>
<evidence type="ECO:0000256" key="9">
    <source>
        <dbReference type="ARBA" id="ARBA00022989"/>
    </source>
</evidence>
<dbReference type="AlphaFoldDB" id="A0A8J3HS37"/>
<dbReference type="EMBL" id="BNGU01000006">
    <property type="protein sequence ID" value="GHM59258.1"/>
    <property type="molecule type" value="Genomic_DNA"/>
</dbReference>
<evidence type="ECO:0000256" key="4">
    <source>
        <dbReference type="ARBA" id="ARBA00013208"/>
    </source>
</evidence>
<organism evidence="14 15">
    <name type="scientific">Candidatus Mesenet longicola</name>
    <dbReference type="NCBI Taxonomy" id="1892558"/>
    <lineage>
        <taxon>Bacteria</taxon>
        <taxon>Pseudomonadati</taxon>
        <taxon>Pseudomonadota</taxon>
        <taxon>Alphaproteobacteria</taxon>
        <taxon>Rickettsiales</taxon>
        <taxon>Anaplasmataceae</taxon>
        <taxon>Candidatus Mesenet</taxon>
    </lineage>
</organism>
<evidence type="ECO:0000256" key="8">
    <source>
        <dbReference type="ARBA" id="ARBA00022801"/>
    </source>
</evidence>
<dbReference type="PANTHER" id="PTHR43390:SF1">
    <property type="entry name" value="CHLOROPLAST PROCESSING PEPTIDASE"/>
    <property type="match status" value="1"/>
</dbReference>